<accession>A0AB39ZJE7</accession>
<keyword evidence="2" id="KW-1185">Reference proteome</keyword>
<keyword evidence="1" id="KW-0732">Signal</keyword>
<evidence type="ECO:0000256" key="1">
    <source>
        <dbReference type="SAM" id="SignalP"/>
    </source>
</evidence>
<evidence type="ECO:0008006" key="4">
    <source>
        <dbReference type="Google" id="ProtNLM"/>
    </source>
</evidence>
<dbReference type="GeneID" id="108015092"/>
<reference evidence="3" key="1">
    <citation type="submission" date="2025-08" db="UniProtKB">
        <authorList>
            <consortium name="RefSeq"/>
        </authorList>
    </citation>
    <scope>IDENTIFICATION</scope>
</reference>
<dbReference type="AlphaFoldDB" id="A0AB39ZJE7"/>
<feature type="chain" id="PRO_5045433554" description="Protein TsetseEP domain-containing protein" evidence="1">
    <location>
        <begin position="18"/>
        <end position="260"/>
    </location>
</feature>
<sequence>MRSIILVLALALAAVSAVPLKEAHDSASLQELVKELGLDLDLNFDLDLGLNLDDEMLQEMGNAELEELAFLNRLLSFFVDESKALARDIIRLTERQLLKIFLYPIRELEKLAEDIERRALDAGDCAVNVTTNAADVVAYTTVEFLECGYDAAVTSIDLVLDTKKAVLQLTVGSYQLYKLYCKCKNYNSAVMTKTCEGRFYTKLALFLAKAPGSIAHLIGLRNSVPAVATDATACTTEATQNATRRFDAFNAALDDCAAHF</sequence>
<protein>
    <recommendedName>
        <fullName evidence="4">Protein TsetseEP domain-containing protein</fullName>
    </recommendedName>
</protein>
<name>A0AB39ZJE7_DROSZ</name>
<proteinExistence type="predicted"/>
<dbReference type="Proteomes" id="UP001652628">
    <property type="component" value="Chromosome X"/>
</dbReference>
<evidence type="ECO:0000313" key="2">
    <source>
        <dbReference type="Proteomes" id="UP001652628"/>
    </source>
</evidence>
<feature type="signal peptide" evidence="1">
    <location>
        <begin position="1"/>
        <end position="17"/>
    </location>
</feature>
<dbReference type="RefSeq" id="XP_016936823.2">
    <property type="nucleotide sequence ID" value="XM_017081334.4"/>
</dbReference>
<gene>
    <name evidence="3" type="primary">LOC108015092</name>
</gene>
<organism evidence="2 3">
    <name type="scientific">Drosophila suzukii</name>
    <name type="common">Spotted-wing drosophila fruit fly</name>
    <dbReference type="NCBI Taxonomy" id="28584"/>
    <lineage>
        <taxon>Eukaryota</taxon>
        <taxon>Metazoa</taxon>
        <taxon>Ecdysozoa</taxon>
        <taxon>Arthropoda</taxon>
        <taxon>Hexapoda</taxon>
        <taxon>Insecta</taxon>
        <taxon>Pterygota</taxon>
        <taxon>Neoptera</taxon>
        <taxon>Endopterygota</taxon>
        <taxon>Diptera</taxon>
        <taxon>Brachycera</taxon>
        <taxon>Muscomorpha</taxon>
        <taxon>Ephydroidea</taxon>
        <taxon>Drosophilidae</taxon>
        <taxon>Drosophila</taxon>
        <taxon>Sophophora</taxon>
    </lineage>
</organism>
<evidence type="ECO:0000313" key="3">
    <source>
        <dbReference type="RefSeq" id="XP_016936823.2"/>
    </source>
</evidence>